<gene>
    <name evidence="1" type="ORF">AA957_05825</name>
</gene>
<dbReference type="Proteomes" id="UP000036608">
    <property type="component" value="Chromosome"/>
</dbReference>
<dbReference type="SUPFAM" id="SSF53335">
    <property type="entry name" value="S-adenosyl-L-methionine-dependent methyltransferases"/>
    <property type="match status" value="1"/>
</dbReference>
<reference evidence="2" key="2">
    <citation type="submission" date="2015-05" db="EMBL/GenBank/DDBJ databases">
        <authorList>
            <person name="Swarnkar M.K."/>
            <person name="Vyas P."/>
            <person name="Rahi P."/>
            <person name="Thakur R."/>
            <person name="Thakur N."/>
            <person name="Singh A.K."/>
            <person name="Gulati A."/>
        </authorList>
    </citation>
    <scope>NUCLEOTIDE SEQUENCE [LARGE SCALE GENOMIC DNA]</scope>
    <source>
        <strain evidence="2">745</strain>
    </source>
</reference>
<keyword evidence="1" id="KW-0808">Transferase</keyword>
<dbReference type="Gene3D" id="3.40.50.150">
    <property type="entry name" value="Vaccinia Virus protein VP39"/>
    <property type="match status" value="1"/>
</dbReference>
<reference evidence="1 2" key="1">
    <citation type="journal article" date="2015" name="Genome Announc.">
        <title>Complete Genome Sequence of the Rhizobacterium Pseudomonas trivialis Strain IHBB745 with Multiple Plant Growth-Promoting Activities and Tolerance to Desiccation and Alkalinity.</title>
        <authorList>
            <person name="Gulati A."/>
            <person name="Swarnkar M.K."/>
            <person name="Vyas P."/>
            <person name="Rahi P."/>
            <person name="Thakur R."/>
            <person name="Thakur N."/>
            <person name="Singh A.K."/>
        </authorList>
    </citation>
    <scope>NUCLEOTIDE SEQUENCE [LARGE SCALE GENOMIC DNA]</scope>
    <source>
        <strain evidence="2">745</strain>
    </source>
</reference>
<dbReference type="EMBL" id="CP011507">
    <property type="protein sequence ID" value="AKS05637.1"/>
    <property type="molecule type" value="Genomic_DNA"/>
</dbReference>
<dbReference type="AlphaFoldDB" id="A0A0H5ANC1"/>
<proteinExistence type="predicted"/>
<dbReference type="Pfam" id="PF13489">
    <property type="entry name" value="Methyltransf_23"/>
    <property type="match status" value="1"/>
</dbReference>
<keyword evidence="1" id="KW-0489">Methyltransferase</keyword>
<dbReference type="GO" id="GO:0032259">
    <property type="term" value="P:methylation"/>
    <property type="evidence" value="ECO:0007669"/>
    <property type="project" value="UniProtKB-KW"/>
</dbReference>
<dbReference type="RefSeq" id="WP_049709345.1">
    <property type="nucleotide sequence ID" value="NZ_CP011507.1"/>
</dbReference>
<dbReference type="KEGG" id="ptv:AA957_05825"/>
<dbReference type="InterPro" id="IPR029063">
    <property type="entry name" value="SAM-dependent_MTases_sf"/>
</dbReference>
<dbReference type="GO" id="GO:0008168">
    <property type="term" value="F:methyltransferase activity"/>
    <property type="evidence" value="ECO:0007669"/>
    <property type="project" value="UniProtKB-KW"/>
</dbReference>
<protein>
    <submittedName>
        <fullName evidence="1">Methyltransferase</fullName>
    </submittedName>
</protein>
<dbReference type="OrthoDB" id="9810247at2"/>
<evidence type="ECO:0000313" key="2">
    <source>
        <dbReference type="Proteomes" id="UP000036608"/>
    </source>
</evidence>
<sequence length="237" mass="26730">MDLKETEILGDAINDHWYYSSKVKAVEKFLGKTPVNRILDIGAGSGFFSKYLLTNTTAKEAWCVDISYERESDETYAGKPIFLRKAIESVDADLVMLMDVLEHVDDDIGLLKEYVDKVPKGTKFLITVPAFQFLWSGHDDFLEHKRRYTLQQLESVVSACGLDLQKGAYFFGGVFPVAAALRLADRFRSKDRVQKSQLAQHSRFANAILKNICTLEVSVMNFNRIAGLSVFCVAQKP</sequence>
<evidence type="ECO:0000313" key="1">
    <source>
        <dbReference type="EMBL" id="AKS05637.1"/>
    </source>
</evidence>
<dbReference type="CDD" id="cd02440">
    <property type="entry name" value="AdoMet_MTases"/>
    <property type="match status" value="1"/>
</dbReference>
<dbReference type="PATRIC" id="fig|200450.3.peg.1205"/>
<accession>A0A0H5ANC1</accession>
<name>A0A0H5ANC1_9PSED</name>
<organism evidence="1 2">
    <name type="scientific">Pseudomonas trivialis</name>
    <dbReference type="NCBI Taxonomy" id="200450"/>
    <lineage>
        <taxon>Bacteria</taxon>
        <taxon>Pseudomonadati</taxon>
        <taxon>Pseudomonadota</taxon>
        <taxon>Gammaproteobacteria</taxon>
        <taxon>Pseudomonadales</taxon>
        <taxon>Pseudomonadaceae</taxon>
        <taxon>Pseudomonas</taxon>
    </lineage>
</organism>